<accession>A0A1W1UYQ5</accession>
<evidence type="ECO:0000256" key="2">
    <source>
        <dbReference type="SAM" id="Phobius"/>
    </source>
</evidence>
<reference evidence="4 5" key="1">
    <citation type="submission" date="2017-04" db="EMBL/GenBank/DDBJ databases">
        <authorList>
            <person name="Afonso C.L."/>
            <person name="Miller P.J."/>
            <person name="Scott M.A."/>
            <person name="Spackman E."/>
            <person name="Goraichik I."/>
            <person name="Dimitrov K.M."/>
            <person name="Suarez D.L."/>
            <person name="Swayne D.E."/>
        </authorList>
    </citation>
    <scope>NUCLEOTIDE SEQUENCE [LARGE SCALE GENOMIC DNA]</scope>
    <source>
        <strain evidence="4 5">DSM 11270</strain>
    </source>
</reference>
<dbReference type="SUPFAM" id="SSF81606">
    <property type="entry name" value="PP2C-like"/>
    <property type="match status" value="1"/>
</dbReference>
<keyword evidence="2" id="KW-1133">Transmembrane helix</keyword>
<evidence type="ECO:0000259" key="3">
    <source>
        <dbReference type="SMART" id="SM00331"/>
    </source>
</evidence>
<dbReference type="RefSeq" id="WP_084052533.1">
    <property type="nucleotide sequence ID" value="NZ_FWWT01000013.1"/>
</dbReference>
<feature type="transmembrane region" description="Helical" evidence="2">
    <location>
        <begin position="110"/>
        <end position="130"/>
    </location>
</feature>
<dbReference type="InterPro" id="IPR052016">
    <property type="entry name" value="Bact_Sigma-Reg"/>
</dbReference>
<dbReference type="PANTHER" id="PTHR43156:SF2">
    <property type="entry name" value="STAGE II SPORULATION PROTEIN E"/>
    <property type="match status" value="1"/>
</dbReference>
<dbReference type="STRING" id="656914.SAMN00017405_1139"/>
<keyword evidence="2" id="KW-0812">Transmembrane</keyword>
<organism evidence="4 5">
    <name type="scientific">Desulfonispora thiosulfatigenes DSM 11270</name>
    <dbReference type="NCBI Taxonomy" id="656914"/>
    <lineage>
        <taxon>Bacteria</taxon>
        <taxon>Bacillati</taxon>
        <taxon>Bacillota</taxon>
        <taxon>Clostridia</taxon>
        <taxon>Eubacteriales</taxon>
        <taxon>Peptococcaceae</taxon>
        <taxon>Desulfonispora</taxon>
    </lineage>
</organism>
<feature type="transmembrane region" description="Helical" evidence="2">
    <location>
        <begin position="65"/>
        <end position="98"/>
    </location>
</feature>
<feature type="transmembrane region" description="Helical" evidence="2">
    <location>
        <begin position="285"/>
        <end position="308"/>
    </location>
</feature>
<dbReference type="InterPro" id="IPR001932">
    <property type="entry name" value="PPM-type_phosphatase-like_dom"/>
</dbReference>
<feature type="transmembrane region" description="Helical" evidence="2">
    <location>
        <begin position="177"/>
        <end position="200"/>
    </location>
</feature>
<dbReference type="AlphaFoldDB" id="A0A1W1UYQ5"/>
<dbReference type="Pfam" id="PF07228">
    <property type="entry name" value="SpoIIE"/>
    <property type="match status" value="1"/>
</dbReference>
<dbReference type="InterPro" id="IPR036457">
    <property type="entry name" value="PPM-type-like_dom_sf"/>
</dbReference>
<feature type="domain" description="PPM-type phosphatase" evidence="3">
    <location>
        <begin position="564"/>
        <end position="773"/>
    </location>
</feature>
<feature type="transmembrane region" description="Helical" evidence="2">
    <location>
        <begin position="258"/>
        <end position="279"/>
    </location>
</feature>
<evidence type="ECO:0000256" key="1">
    <source>
        <dbReference type="ARBA" id="ARBA00022801"/>
    </source>
</evidence>
<dbReference type="Gene3D" id="3.60.40.10">
    <property type="entry name" value="PPM-type phosphatase domain"/>
    <property type="match status" value="1"/>
</dbReference>
<evidence type="ECO:0000313" key="5">
    <source>
        <dbReference type="Proteomes" id="UP000192731"/>
    </source>
</evidence>
<proteinExistence type="predicted"/>
<name>A0A1W1UYQ5_DESTI</name>
<dbReference type="Pfam" id="PF19732">
    <property type="entry name" value="SpoIIE_N"/>
    <property type="match status" value="1"/>
</dbReference>
<dbReference type="InterPro" id="IPR014221">
    <property type="entry name" value="SpoII_E"/>
</dbReference>
<dbReference type="GO" id="GO:0004722">
    <property type="term" value="F:protein serine/threonine phosphatase activity"/>
    <property type="evidence" value="ECO:0007669"/>
    <property type="project" value="InterPro"/>
</dbReference>
<dbReference type="OrthoDB" id="9763774at2"/>
<feature type="transmembrane region" description="Helical" evidence="2">
    <location>
        <begin position="21"/>
        <end position="45"/>
    </location>
</feature>
<dbReference type="Proteomes" id="UP000192731">
    <property type="component" value="Unassembled WGS sequence"/>
</dbReference>
<dbReference type="NCBIfam" id="TIGR02865">
    <property type="entry name" value="spore_II_E"/>
    <property type="match status" value="1"/>
</dbReference>
<dbReference type="PANTHER" id="PTHR43156">
    <property type="entry name" value="STAGE II SPORULATION PROTEIN E-RELATED"/>
    <property type="match status" value="1"/>
</dbReference>
<sequence length="778" mass="85782">MIGKAVIRTNSSKSGVMLLNWLRLDNFIFCIVGFILTQAVILGEIKPFASAYIGSVAVWDKQKRWWVLGGTLLGTLFTNNLGHAIPSLIISILIFSILYNQFLVDKKQWIIVPSIIASIILVVNGILIVINQGTLYNWVSIVFESAFAGLITLVMITTFGAVEKYKHKMEISLEEKVSLVIVILGVLLGLGNVNIASVNVQSLISKIFVLSSAYLAGPGGGAAIGTIVGLVPSVTGNISVATIGFYSLSGLLGGVFRGLGKVGIIIGFTLGNLILSMYFSGTEQVINTLIETLIAGVIFAIIPLKALMPEVEKKKEEMPAFKDDSSEKLERMSKVFNELSKAFNVKEEIIEKDQENPVIDILKEVSGKVCDRCTHYQTCWKKDYLETYQSMVEACNKGESKGRIDEKHFSLELQRRCMRIRELSLALWYQLELYKKDNAINEKILSSQQVVATQLEGVAGLVKGFAQEVTSRETTNEELAEAIKFSLMEENIKIQNVKVIETDNDDKEIIIVQESCPGQSWCTNFIAPKVSQFLDRTYTVKQSRCPTAGNSSCTYHLNPTKAYSVTTGVAMAIKDGGDISGDDWSCLSLPNRKYAMILGDGMGAGAKAFKESHTAINLLERLLTAGLTQKMAVETVNSVLYLRSNEETFTTIDMVVVNEVSAIAEFIKVCSPPSFIKRNNTVNVVKSKSLPAGILNQVEVEHFKYAVNVDDIIINMTDGVFDAINGSVEDWCKVIENLPHEDPQLIADYIIELAKYTLNGNINDDLTVLVARIDYRSE</sequence>
<gene>
    <name evidence="4" type="ORF">SAMN00017405_1139</name>
</gene>
<feature type="transmembrane region" description="Helical" evidence="2">
    <location>
        <begin position="136"/>
        <end position="156"/>
    </location>
</feature>
<protein>
    <submittedName>
        <fullName evidence="4">Stage II sporulation protein E</fullName>
    </submittedName>
</protein>
<dbReference type="SMART" id="SM00331">
    <property type="entry name" value="PP2C_SIG"/>
    <property type="match status" value="1"/>
</dbReference>
<evidence type="ECO:0000313" key="4">
    <source>
        <dbReference type="EMBL" id="SMB86237.1"/>
    </source>
</evidence>
<keyword evidence="2" id="KW-0472">Membrane</keyword>
<dbReference type="EMBL" id="FWWT01000013">
    <property type="protein sequence ID" value="SMB86237.1"/>
    <property type="molecule type" value="Genomic_DNA"/>
</dbReference>
<dbReference type="InterPro" id="IPR045768">
    <property type="entry name" value="SpoIIE_N"/>
</dbReference>
<keyword evidence="5" id="KW-1185">Reference proteome</keyword>
<keyword evidence="1" id="KW-0378">Hydrolase</keyword>